<organism evidence="3 4">
    <name type="scientific">Alkalibacillus salilacus</name>
    <dbReference type="NCBI Taxonomy" id="284582"/>
    <lineage>
        <taxon>Bacteria</taxon>
        <taxon>Bacillati</taxon>
        <taxon>Bacillota</taxon>
        <taxon>Bacilli</taxon>
        <taxon>Bacillales</taxon>
        <taxon>Bacillaceae</taxon>
        <taxon>Alkalibacillus</taxon>
    </lineage>
</organism>
<protein>
    <submittedName>
        <fullName evidence="3">Glycerophosphoryl diester phosphodiesterase</fullName>
        <ecNumber evidence="3">3.1.4.46</ecNumber>
    </submittedName>
</protein>
<comment type="caution">
    <text evidence="3">The sequence shown here is derived from an EMBL/GenBank/DDBJ whole genome shotgun (WGS) entry which is preliminary data.</text>
</comment>
<keyword evidence="1" id="KW-0472">Membrane</keyword>
<evidence type="ECO:0000313" key="4">
    <source>
        <dbReference type="Proteomes" id="UP001224359"/>
    </source>
</evidence>
<dbReference type="PANTHER" id="PTHR46211:SF1">
    <property type="entry name" value="GLYCEROPHOSPHODIESTER PHOSPHODIESTERASE, CYTOPLASMIC"/>
    <property type="match status" value="1"/>
</dbReference>
<dbReference type="GO" id="GO:0008889">
    <property type="term" value="F:glycerophosphodiester phosphodiesterase activity"/>
    <property type="evidence" value="ECO:0007669"/>
    <property type="project" value="UniProtKB-EC"/>
</dbReference>
<evidence type="ECO:0000313" key="3">
    <source>
        <dbReference type="EMBL" id="MDQ0158886.1"/>
    </source>
</evidence>
<keyword evidence="1" id="KW-1133">Transmembrane helix</keyword>
<keyword evidence="3" id="KW-0378">Hydrolase</keyword>
<dbReference type="PROSITE" id="PS51704">
    <property type="entry name" value="GP_PDE"/>
    <property type="match status" value="1"/>
</dbReference>
<dbReference type="InterPro" id="IPR017946">
    <property type="entry name" value="PLC-like_Pdiesterase_TIM-brl"/>
</dbReference>
<evidence type="ECO:0000259" key="2">
    <source>
        <dbReference type="PROSITE" id="PS51704"/>
    </source>
</evidence>
<feature type="domain" description="GP-PDE" evidence="2">
    <location>
        <begin position="55"/>
        <end position="310"/>
    </location>
</feature>
<keyword evidence="1" id="KW-0812">Transmembrane</keyword>
<dbReference type="InterPro" id="IPR030395">
    <property type="entry name" value="GP_PDE_dom"/>
</dbReference>
<dbReference type="Pfam" id="PF03009">
    <property type="entry name" value="GDPD"/>
    <property type="match status" value="1"/>
</dbReference>
<dbReference type="PANTHER" id="PTHR46211">
    <property type="entry name" value="GLYCEROPHOSPHORYL DIESTER PHOSPHODIESTERASE"/>
    <property type="match status" value="1"/>
</dbReference>
<proteinExistence type="predicted"/>
<dbReference type="Gene3D" id="3.20.20.190">
    <property type="entry name" value="Phosphatidylinositol (PI) phosphodiesterase"/>
    <property type="match status" value="1"/>
</dbReference>
<dbReference type="Proteomes" id="UP001224359">
    <property type="component" value="Unassembled WGS sequence"/>
</dbReference>
<gene>
    <name evidence="3" type="ORF">J2S77_000850</name>
</gene>
<feature type="transmembrane region" description="Helical" evidence="1">
    <location>
        <begin position="21"/>
        <end position="41"/>
    </location>
</feature>
<evidence type="ECO:0000256" key="1">
    <source>
        <dbReference type="SAM" id="Phobius"/>
    </source>
</evidence>
<reference evidence="3 4" key="1">
    <citation type="submission" date="2023-07" db="EMBL/GenBank/DDBJ databases">
        <title>Genomic Encyclopedia of Type Strains, Phase IV (KMG-IV): sequencing the most valuable type-strain genomes for metagenomic binning, comparative biology and taxonomic classification.</title>
        <authorList>
            <person name="Goeker M."/>
        </authorList>
    </citation>
    <scope>NUCLEOTIDE SEQUENCE [LARGE SCALE GENOMIC DNA]</scope>
    <source>
        <strain evidence="3 4">DSM 16460</strain>
    </source>
</reference>
<dbReference type="EC" id="3.1.4.46" evidence="3"/>
<dbReference type="EMBL" id="JAUSTQ010000003">
    <property type="protein sequence ID" value="MDQ0158886.1"/>
    <property type="molecule type" value="Genomic_DNA"/>
</dbReference>
<accession>A0ABT9VD44</accession>
<name>A0ABT9VD44_9BACI</name>
<sequence>MKNAIISLTEVMIFNFKLSKVTIVSLVTVVLLYIVFNEIVFHSVESKPFFEQDKPMVIAHQGGEELRPSSTMAAFKYADQLGVDALETDLHISEDGYLMNIHDATVDRTTDGTGHVADFTLEELKQLDAGYYFKDRDGHYAYRGKGLELITLQELFQAFPNQKFILEIKVTNPDHRIDEMITRLINLIDQYNMQDRVLIGSFDHNIIKQFQRRDPFNVATSGGRQEIRNFVLTHKLLMRNLYNPSIDATLIPTSESGFDLTSTSLIDGAERLGLNVFYWTINDEETMRQLLNSGADGIITDRPDLLIDVMQDIENKK</sequence>
<dbReference type="CDD" id="cd08561">
    <property type="entry name" value="GDPD_cytoplasmic_ScUgpQ2_like"/>
    <property type="match status" value="1"/>
</dbReference>
<keyword evidence="4" id="KW-1185">Reference proteome</keyword>
<dbReference type="SUPFAM" id="SSF51695">
    <property type="entry name" value="PLC-like phosphodiesterases"/>
    <property type="match status" value="1"/>
</dbReference>